<feature type="domain" description="Inositol polyphosphate-related phosphatase" evidence="3">
    <location>
        <begin position="13"/>
        <end position="54"/>
    </location>
</feature>
<accession>A9NXZ1</accession>
<evidence type="ECO:0000313" key="4">
    <source>
        <dbReference type="EMBL" id="ABK25502.1"/>
    </source>
</evidence>
<comment type="similarity">
    <text evidence="1">Belongs to the inositol polyphosphate 5-phosphatase family.</text>
</comment>
<reference evidence="4" key="1">
    <citation type="journal article" date="2008" name="BMC Genomics">
        <title>A conifer genomics resource of 200,000 spruce (Picea spp.) ESTs and 6,464 high-quality, sequence-finished full-length cDNAs for Sitka spruce (Picea sitchensis).</title>
        <authorList>
            <person name="Ralph S.G."/>
            <person name="Chun H.J."/>
            <person name="Kolosova N."/>
            <person name="Cooper D."/>
            <person name="Oddy C."/>
            <person name="Ritland C.E."/>
            <person name="Kirkpatrick R."/>
            <person name="Moore R."/>
            <person name="Barber S."/>
            <person name="Holt R.A."/>
            <person name="Jones S.J."/>
            <person name="Marra M.A."/>
            <person name="Douglas C.J."/>
            <person name="Ritland K."/>
            <person name="Bohlmann J."/>
        </authorList>
    </citation>
    <scope>NUCLEOTIDE SEQUENCE</scope>
    <source>
        <tissue evidence="4">Bark</tissue>
    </source>
</reference>
<evidence type="ECO:0000256" key="1">
    <source>
        <dbReference type="ARBA" id="ARBA00010768"/>
    </source>
</evidence>
<organism evidence="4">
    <name type="scientific">Picea sitchensis</name>
    <name type="common">Sitka spruce</name>
    <name type="synonym">Pinus sitchensis</name>
    <dbReference type="NCBI Taxonomy" id="3332"/>
    <lineage>
        <taxon>Eukaryota</taxon>
        <taxon>Viridiplantae</taxon>
        <taxon>Streptophyta</taxon>
        <taxon>Embryophyta</taxon>
        <taxon>Tracheophyta</taxon>
        <taxon>Spermatophyta</taxon>
        <taxon>Pinopsida</taxon>
        <taxon>Pinidae</taxon>
        <taxon>Conifers I</taxon>
        <taxon>Pinales</taxon>
        <taxon>Pinaceae</taxon>
        <taxon>Picea</taxon>
    </lineage>
</organism>
<evidence type="ECO:0000259" key="3">
    <source>
        <dbReference type="Pfam" id="PF22669"/>
    </source>
</evidence>
<dbReference type="GO" id="GO:0046856">
    <property type="term" value="P:phosphatidylinositol dephosphorylation"/>
    <property type="evidence" value="ECO:0007669"/>
    <property type="project" value="InterPro"/>
</dbReference>
<dbReference type="GO" id="GO:0034485">
    <property type="term" value="F:phosphatidylinositol-3,4,5-trisphosphate 5-phosphatase activity"/>
    <property type="evidence" value="ECO:0007669"/>
    <property type="project" value="TreeGrafter"/>
</dbReference>
<dbReference type="Gene3D" id="3.60.10.10">
    <property type="entry name" value="Endonuclease/exonuclease/phosphatase"/>
    <property type="match status" value="1"/>
</dbReference>
<dbReference type="InterPro" id="IPR045849">
    <property type="entry name" value="IP5P_plant"/>
</dbReference>
<dbReference type="PANTHER" id="PTHR45666">
    <property type="entry name" value="TYPE IV INOSITOL POLYPHOSPHATE 5-PHOSPHATASE 9"/>
    <property type="match status" value="1"/>
</dbReference>
<dbReference type="AlphaFoldDB" id="A9NXZ1"/>
<evidence type="ECO:0000256" key="2">
    <source>
        <dbReference type="ARBA" id="ARBA00022801"/>
    </source>
</evidence>
<protein>
    <recommendedName>
        <fullName evidence="3">Inositol polyphosphate-related phosphatase domain-containing protein</fullName>
    </recommendedName>
</protein>
<dbReference type="EMBL" id="EF086218">
    <property type="protein sequence ID" value="ABK25502.1"/>
    <property type="molecule type" value="mRNA"/>
</dbReference>
<dbReference type="GO" id="GO:0004439">
    <property type="term" value="F:phosphatidylinositol-4,5-bisphosphate 5-phosphatase activity"/>
    <property type="evidence" value="ECO:0007669"/>
    <property type="project" value="TreeGrafter"/>
</dbReference>
<dbReference type="SUPFAM" id="SSF56219">
    <property type="entry name" value="DNase I-like"/>
    <property type="match status" value="1"/>
</dbReference>
<dbReference type="Pfam" id="PF22669">
    <property type="entry name" value="Exo_endo_phos2"/>
    <property type="match status" value="1"/>
</dbReference>
<keyword evidence="2" id="KW-0378">Hydrolase</keyword>
<dbReference type="InterPro" id="IPR036691">
    <property type="entry name" value="Endo/exonu/phosph_ase_sf"/>
</dbReference>
<sequence>MINSNKFFGENAKAGEKRRTPAWCDRILFIGKGIKELSYTRVEQMLSDHRPVNAVFLAEVEIFSRRKLQRALTFTDAELEVEEFPPETEFGI</sequence>
<dbReference type="GO" id="GO:0004445">
    <property type="term" value="F:inositol-polyphosphate 5-phosphatase activity"/>
    <property type="evidence" value="ECO:0007669"/>
    <property type="project" value="InterPro"/>
</dbReference>
<dbReference type="PANTHER" id="PTHR45666:SF22">
    <property type="entry name" value="TYPE I INOSITOL POLYPHOSPHATE 5-PHOSPHATASE 4"/>
    <property type="match status" value="1"/>
</dbReference>
<proteinExistence type="evidence at transcript level"/>
<dbReference type="InterPro" id="IPR000300">
    <property type="entry name" value="IPPc"/>
</dbReference>
<name>A9NXZ1_PICSI</name>